<keyword evidence="1" id="KW-0694">RNA-binding</keyword>
<keyword evidence="4" id="KW-1185">Reference proteome</keyword>
<dbReference type="InterPro" id="IPR012677">
    <property type="entry name" value="Nucleotide-bd_a/b_plait_sf"/>
</dbReference>
<accession>A0ABS4JVA7</accession>
<dbReference type="InterPro" id="IPR048289">
    <property type="entry name" value="RRM2_NsCP33-like"/>
</dbReference>
<reference evidence="3 4" key="1">
    <citation type="submission" date="2021-03" db="EMBL/GenBank/DDBJ databases">
        <title>Genomic Encyclopedia of Type Strains, Phase IV (KMG-IV): sequencing the most valuable type-strain genomes for metagenomic binning, comparative biology and taxonomic classification.</title>
        <authorList>
            <person name="Goeker M."/>
        </authorList>
    </citation>
    <scope>NUCLEOTIDE SEQUENCE [LARGE SCALE GENOMIC DNA]</scope>
    <source>
        <strain evidence="3 4">DSM 27138</strain>
    </source>
</reference>
<dbReference type="SUPFAM" id="SSF54928">
    <property type="entry name" value="RNA-binding domain, RBD"/>
    <property type="match status" value="1"/>
</dbReference>
<dbReference type="PROSITE" id="PS50102">
    <property type="entry name" value="RRM"/>
    <property type="match status" value="1"/>
</dbReference>
<dbReference type="InterPro" id="IPR035979">
    <property type="entry name" value="RBD_domain_sf"/>
</dbReference>
<dbReference type="SMART" id="SM00360">
    <property type="entry name" value="RRM"/>
    <property type="match status" value="1"/>
</dbReference>
<dbReference type="RefSeq" id="WP_209467572.1">
    <property type="nucleotide sequence ID" value="NZ_JAGGLG010000028.1"/>
</dbReference>
<sequence>MPFSIYVGNLPWRTTQEDLRALFEPYGEVESARIITDRETGRSRGFGFVDMADEEAGRRAIAELNNYDYEGRPLTVNEAQARQGGM</sequence>
<proteinExistence type="predicted"/>
<dbReference type="CDD" id="cd21608">
    <property type="entry name" value="RRM2_NsCP33_like"/>
    <property type="match status" value="1"/>
</dbReference>
<comment type="caution">
    <text evidence="3">The sequence shown here is derived from an EMBL/GenBank/DDBJ whole genome shotgun (WGS) entry which is preliminary data.</text>
</comment>
<protein>
    <submittedName>
        <fullName evidence="3">RNA recognition motif-containing protein</fullName>
    </submittedName>
</protein>
<dbReference type="Pfam" id="PF00076">
    <property type="entry name" value="RRM_1"/>
    <property type="match status" value="1"/>
</dbReference>
<name>A0ABS4JVA7_9FIRM</name>
<dbReference type="InterPro" id="IPR050886">
    <property type="entry name" value="RNA-binding_reg"/>
</dbReference>
<dbReference type="InterPro" id="IPR000504">
    <property type="entry name" value="RRM_dom"/>
</dbReference>
<evidence type="ECO:0000259" key="2">
    <source>
        <dbReference type="PROSITE" id="PS50102"/>
    </source>
</evidence>
<dbReference type="EMBL" id="JAGGLG010000028">
    <property type="protein sequence ID" value="MBP2019465.1"/>
    <property type="molecule type" value="Genomic_DNA"/>
</dbReference>
<organism evidence="3 4">
    <name type="scientific">Symbiobacterium terraclitae</name>
    <dbReference type="NCBI Taxonomy" id="557451"/>
    <lineage>
        <taxon>Bacteria</taxon>
        <taxon>Bacillati</taxon>
        <taxon>Bacillota</taxon>
        <taxon>Clostridia</taxon>
        <taxon>Eubacteriales</taxon>
        <taxon>Symbiobacteriaceae</taxon>
        <taxon>Symbiobacterium</taxon>
    </lineage>
</organism>
<feature type="domain" description="RRM" evidence="2">
    <location>
        <begin position="3"/>
        <end position="81"/>
    </location>
</feature>
<gene>
    <name evidence="3" type="ORF">J2Z79_002904</name>
</gene>
<dbReference type="PANTHER" id="PTHR48024:SF56">
    <property type="entry name" value="HETEROGENEOUS NUCLEAR RIBONUCLEOPROTEIN A0"/>
    <property type="match status" value="1"/>
</dbReference>
<dbReference type="PANTHER" id="PTHR48024">
    <property type="entry name" value="GEO13361P1-RELATED"/>
    <property type="match status" value="1"/>
</dbReference>
<evidence type="ECO:0000256" key="1">
    <source>
        <dbReference type="ARBA" id="ARBA00022884"/>
    </source>
</evidence>
<dbReference type="Proteomes" id="UP001519289">
    <property type="component" value="Unassembled WGS sequence"/>
</dbReference>
<dbReference type="Gene3D" id="3.30.70.330">
    <property type="match status" value="1"/>
</dbReference>
<evidence type="ECO:0000313" key="4">
    <source>
        <dbReference type="Proteomes" id="UP001519289"/>
    </source>
</evidence>
<evidence type="ECO:0000313" key="3">
    <source>
        <dbReference type="EMBL" id="MBP2019465.1"/>
    </source>
</evidence>